<protein>
    <submittedName>
        <fullName evidence="3">Uncharacterized protein</fullName>
    </submittedName>
</protein>
<reference evidence="3 4" key="1">
    <citation type="submission" date="2021-06" db="EMBL/GenBank/DDBJ databases">
        <title>A haploid diamondback moth (Plutella xylostella L.) genome assembly resolves 31 chromosomes and identifies a diamide resistance mutation.</title>
        <authorList>
            <person name="Ward C.M."/>
            <person name="Perry K.D."/>
            <person name="Baker G."/>
            <person name="Powis K."/>
            <person name="Heckel D.G."/>
            <person name="Baxter S.W."/>
        </authorList>
    </citation>
    <scope>NUCLEOTIDE SEQUENCE [LARGE SCALE GENOMIC DNA]</scope>
    <source>
        <strain evidence="3 4">LV</strain>
        <tissue evidence="3">Single pupa</tissue>
    </source>
</reference>
<feature type="region of interest" description="Disordered" evidence="2">
    <location>
        <begin position="101"/>
        <end position="136"/>
    </location>
</feature>
<accession>A0ABQ7Q748</accession>
<sequence length="307" mass="33527">MTKSLETLIREWQNTLESLVNKVSALEARIGEQNSKISEQHQLIVRLGSMTGPSLASSPVVRPRTSAAAAAAPAPPAPPALQRPIRQARITAGLALSGNKCMPKKSTATIAQPTVATNNAPKTPDTTQLSSENRLPKDAATKSLADIDTTQTPVVTLMAADIIPQKLDHENEWKTVSHKKTKSPRQPINVGVGKEDSELQTVERLKYLQAWSFKPETSKINILNYLNRVMKSDNYYVEKRVLKNDKHAAFIIGVPESMFERMNSPAAWPPGVRFSGWFLARPRAERGAPPAVPAVPAADCSTSRAKK</sequence>
<evidence type="ECO:0000256" key="2">
    <source>
        <dbReference type="SAM" id="MobiDB-lite"/>
    </source>
</evidence>
<dbReference type="EMBL" id="JAHIBW010000020">
    <property type="protein sequence ID" value="KAG7301061.1"/>
    <property type="molecule type" value="Genomic_DNA"/>
</dbReference>
<comment type="caution">
    <text evidence="3">The sequence shown here is derived from an EMBL/GenBank/DDBJ whole genome shotgun (WGS) entry which is preliminary data.</text>
</comment>
<name>A0ABQ7Q748_PLUXY</name>
<keyword evidence="4" id="KW-1185">Reference proteome</keyword>
<feature type="compositionally biased region" description="Polar residues" evidence="2">
    <location>
        <begin position="106"/>
        <end position="133"/>
    </location>
</feature>
<feature type="coiled-coil region" evidence="1">
    <location>
        <begin position="2"/>
        <end position="36"/>
    </location>
</feature>
<keyword evidence="1" id="KW-0175">Coiled coil</keyword>
<evidence type="ECO:0000256" key="1">
    <source>
        <dbReference type="SAM" id="Coils"/>
    </source>
</evidence>
<organism evidence="3 4">
    <name type="scientific">Plutella xylostella</name>
    <name type="common">Diamondback moth</name>
    <name type="synonym">Plutella maculipennis</name>
    <dbReference type="NCBI Taxonomy" id="51655"/>
    <lineage>
        <taxon>Eukaryota</taxon>
        <taxon>Metazoa</taxon>
        <taxon>Ecdysozoa</taxon>
        <taxon>Arthropoda</taxon>
        <taxon>Hexapoda</taxon>
        <taxon>Insecta</taxon>
        <taxon>Pterygota</taxon>
        <taxon>Neoptera</taxon>
        <taxon>Endopterygota</taxon>
        <taxon>Lepidoptera</taxon>
        <taxon>Glossata</taxon>
        <taxon>Ditrysia</taxon>
        <taxon>Yponomeutoidea</taxon>
        <taxon>Plutellidae</taxon>
        <taxon>Plutella</taxon>
    </lineage>
</organism>
<feature type="region of interest" description="Disordered" evidence="2">
    <location>
        <begin position="53"/>
        <end position="82"/>
    </location>
</feature>
<evidence type="ECO:0000313" key="4">
    <source>
        <dbReference type="Proteomes" id="UP000823941"/>
    </source>
</evidence>
<dbReference type="Proteomes" id="UP000823941">
    <property type="component" value="Chromosome 20"/>
</dbReference>
<feature type="region of interest" description="Disordered" evidence="2">
    <location>
        <begin position="286"/>
        <end position="307"/>
    </location>
</feature>
<proteinExistence type="predicted"/>
<evidence type="ECO:0000313" key="3">
    <source>
        <dbReference type="EMBL" id="KAG7301061.1"/>
    </source>
</evidence>
<gene>
    <name evidence="3" type="ORF">JYU34_015439</name>
</gene>